<feature type="domain" description="Glycoside hydrolase family 29 N-terminal" evidence="8">
    <location>
        <begin position="40"/>
        <end position="361"/>
    </location>
</feature>
<dbReference type="EMBL" id="JAMDMJ010000001">
    <property type="protein sequence ID" value="MCY9594327.1"/>
    <property type="molecule type" value="Genomic_DNA"/>
</dbReference>
<evidence type="ECO:0000256" key="1">
    <source>
        <dbReference type="ARBA" id="ARBA00004071"/>
    </source>
</evidence>
<evidence type="ECO:0000256" key="7">
    <source>
        <dbReference type="SAM" id="MobiDB-lite"/>
    </source>
</evidence>
<dbReference type="Pfam" id="PF01120">
    <property type="entry name" value="Alpha_L_fucos"/>
    <property type="match status" value="1"/>
</dbReference>
<evidence type="ECO:0000313" key="9">
    <source>
        <dbReference type="EMBL" id="MCY9594327.1"/>
    </source>
</evidence>
<keyword evidence="5" id="KW-0378">Hydrolase</keyword>
<feature type="region of interest" description="Disordered" evidence="7">
    <location>
        <begin position="1"/>
        <end position="35"/>
    </location>
</feature>
<dbReference type="GO" id="GO:0006004">
    <property type="term" value="P:fucose metabolic process"/>
    <property type="evidence" value="ECO:0007669"/>
    <property type="project" value="InterPro"/>
</dbReference>
<gene>
    <name evidence="9" type="ORF">M5X16_00855</name>
    <name evidence="10" type="ORF">PC41400_12345</name>
</gene>
<proteinExistence type="inferred from homology"/>
<dbReference type="AlphaFoldDB" id="A0A410WVT0"/>
<dbReference type="Gene3D" id="3.20.20.80">
    <property type="entry name" value="Glycosidases"/>
    <property type="match status" value="1"/>
</dbReference>
<sequence>MRENDPLMDGAEAEARRSRQPGNPGGEMRASGDGSSDARLAWWREARFGMFVHWGPYSLLGGRWKGEEVQAAYAEHIQLRGRIPVREYEKIAAAMDMSGFHADEWVAAAKQAGMKYMIVTAKHHDGYAMYDSQACGYNIVRLGPSGRDPIRELSEACGRGGITFCLYYSHAMDWHHPDSQGNTLDYPDNIGAWDSLESWTGDETKSRRYDRYLREKAFPQIRELLTNYGPVGILWFDCGHKITDEQGREFAELVRSIQPGCLINKRIRSDEFADYGNPGDNQLSVRVTRPDWESIFTLNDSWGFRHADRNWKTPEELIRILVETASRGGNTVFNVGPEGSGRIDAHSRRLLEEAGRWMAVHHASIRGTEGSPIGRPEWGCCTANRQERKLFLHILRRPPGGRLIVSGIASPVTAIRWLHDPAAPAPRFRRLNGLDLLVELPGPLPDNASSVLVLQYEGELAADPHKRLMEEGVTTFPVFDGEAAGERLRYDTGKKGRDNVTDWSRAGDSLSWTFRAAAPGRYAVCLSYAAEPGVSAGGSYSVCCGDHALRAEVVPTEGPYDFTVREIGGLEIPGPGTYTLTVRAEDIRGGYLMNLRQVVMKALTEEEKPDVQF</sequence>
<protein>
    <recommendedName>
        <fullName evidence="3">alpha-L-fucosidase</fullName>
        <ecNumber evidence="3">3.2.1.51</ecNumber>
    </recommendedName>
</protein>
<evidence type="ECO:0000259" key="8">
    <source>
        <dbReference type="Pfam" id="PF01120"/>
    </source>
</evidence>
<dbReference type="InterPro" id="IPR000933">
    <property type="entry name" value="Glyco_hydro_29"/>
</dbReference>
<keyword evidence="12" id="KW-1185">Reference proteome</keyword>
<dbReference type="CDD" id="cd02795">
    <property type="entry name" value="CBM6-CBM35-CBM36_like"/>
    <property type="match status" value="1"/>
</dbReference>
<comment type="function">
    <text evidence="1">Alpha-L-fucosidase is responsible for hydrolyzing the alpha-1,6-linked fucose joined to the reducing-end N-acetylglucosamine of the carbohydrate moieties of glycoproteins.</text>
</comment>
<dbReference type="Proteomes" id="UP001527202">
    <property type="component" value="Unassembled WGS sequence"/>
</dbReference>
<dbReference type="SMART" id="SM00812">
    <property type="entry name" value="Alpha_L_fucos"/>
    <property type="match status" value="1"/>
</dbReference>
<comment type="similarity">
    <text evidence="2">Belongs to the glycosyl hydrolase 29 family.</text>
</comment>
<dbReference type="GO" id="GO:0004560">
    <property type="term" value="F:alpha-L-fucosidase activity"/>
    <property type="evidence" value="ECO:0007669"/>
    <property type="project" value="InterPro"/>
</dbReference>
<evidence type="ECO:0000256" key="5">
    <source>
        <dbReference type="ARBA" id="ARBA00022801"/>
    </source>
</evidence>
<reference evidence="9 12" key="2">
    <citation type="submission" date="2022-05" db="EMBL/GenBank/DDBJ databases">
        <title>Genome Sequencing of Bee-Associated Microbes.</title>
        <authorList>
            <person name="Dunlap C."/>
        </authorList>
    </citation>
    <scope>NUCLEOTIDE SEQUENCE [LARGE SCALE GENOMIC DNA]</scope>
    <source>
        <strain evidence="9 12">NRRL B-23120</strain>
    </source>
</reference>
<accession>A0A410WVT0</accession>
<dbReference type="OrthoDB" id="107551at2"/>
<reference evidence="10 11" key="1">
    <citation type="submission" date="2018-01" db="EMBL/GenBank/DDBJ databases">
        <title>The whole genome sequencing and assembly of Paenibacillus chitinolyticus KCCM 41400 strain.</title>
        <authorList>
            <person name="Kim J.-Y."/>
            <person name="Park M.-K."/>
            <person name="Lee Y.-J."/>
            <person name="Yi H."/>
            <person name="Bahn Y.-S."/>
            <person name="Kim J.F."/>
            <person name="Lee D.-W."/>
        </authorList>
    </citation>
    <scope>NUCLEOTIDE SEQUENCE [LARGE SCALE GENOMIC DNA]</scope>
    <source>
        <strain evidence="10 11">KCCM 41400</strain>
    </source>
</reference>
<evidence type="ECO:0000256" key="6">
    <source>
        <dbReference type="ARBA" id="ARBA00023295"/>
    </source>
</evidence>
<dbReference type="Gene3D" id="2.60.120.260">
    <property type="entry name" value="Galactose-binding domain-like"/>
    <property type="match status" value="1"/>
</dbReference>
<dbReference type="KEGG" id="pchi:PC41400_12345"/>
<evidence type="ECO:0000313" key="10">
    <source>
        <dbReference type="EMBL" id="QAV18421.1"/>
    </source>
</evidence>
<evidence type="ECO:0000256" key="2">
    <source>
        <dbReference type="ARBA" id="ARBA00007951"/>
    </source>
</evidence>
<keyword evidence="4" id="KW-0732">Signal</keyword>
<dbReference type="EMBL" id="CP026520">
    <property type="protein sequence ID" value="QAV18421.1"/>
    <property type="molecule type" value="Genomic_DNA"/>
</dbReference>
<dbReference type="GO" id="GO:0005764">
    <property type="term" value="C:lysosome"/>
    <property type="evidence" value="ECO:0007669"/>
    <property type="project" value="TreeGrafter"/>
</dbReference>
<evidence type="ECO:0000313" key="11">
    <source>
        <dbReference type="Proteomes" id="UP000288943"/>
    </source>
</evidence>
<dbReference type="PRINTS" id="PR00741">
    <property type="entry name" value="GLHYDRLASE29"/>
</dbReference>
<dbReference type="EC" id="3.2.1.51" evidence="3"/>
<keyword evidence="6" id="KW-0326">Glycosidase</keyword>
<name>A0A410WVT0_9BACL</name>
<evidence type="ECO:0000313" key="12">
    <source>
        <dbReference type="Proteomes" id="UP001527202"/>
    </source>
</evidence>
<dbReference type="PANTHER" id="PTHR10030">
    <property type="entry name" value="ALPHA-L-FUCOSIDASE"/>
    <property type="match status" value="1"/>
</dbReference>
<dbReference type="InterPro" id="IPR016286">
    <property type="entry name" value="FUC_metazoa-typ"/>
</dbReference>
<dbReference type="GO" id="GO:0016139">
    <property type="term" value="P:glycoside catabolic process"/>
    <property type="evidence" value="ECO:0007669"/>
    <property type="project" value="TreeGrafter"/>
</dbReference>
<organism evidence="10 11">
    <name type="scientific">Paenibacillus chitinolyticus</name>
    <dbReference type="NCBI Taxonomy" id="79263"/>
    <lineage>
        <taxon>Bacteria</taxon>
        <taxon>Bacillati</taxon>
        <taxon>Bacillota</taxon>
        <taxon>Bacilli</taxon>
        <taxon>Bacillales</taxon>
        <taxon>Paenibacillaceae</taxon>
        <taxon>Paenibacillus</taxon>
    </lineage>
</organism>
<dbReference type="Proteomes" id="UP000288943">
    <property type="component" value="Chromosome"/>
</dbReference>
<dbReference type="GeneID" id="95375600"/>
<evidence type="ECO:0000256" key="3">
    <source>
        <dbReference type="ARBA" id="ARBA00012662"/>
    </source>
</evidence>
<dbReference type="InterPro" id="IPR057739">
    <property type="entry name" value="Glyco_hydro_29_N"/>
</dbReference>
<dbReference type="PANTHER" id="PTHR10030:SF37">
    <property type="entry name" value="ALPHA-L-FUCOSIDASE-RELATED"/>
    <property type="match status" value="1"/>
</dbReference>
<dbReference type="SUPFAM" id="SSF51445">
    <property type="entry name" value="(Trans)glycosidases"/>
    <property type="match status" value="1"/>
</dbReference>
<evidence type="ECO:0000256" key="4">
    <source>
        <dbReference type="ARBA" id="ARBA00022729"/>
    </source>
</evidence>
<dbReference type="InterPro" id="IPR017853">
    <property type="entry name" value="GH"/>
</dbReference>
<dbReference type="RefSeq" id="WP_042228300.1">
    <property type="nucleotide sequence ID" value="NZ_CP026520.1"/>
</dbReference>